<sequence length="145" mass="16356">MNFKAKGFPLASLANTDLAKTMSVFHLEEYFECGSEHRHTTPIKVAWNRKKVAYQLEMAEASWSLMKLETLRTVSCALSRQILRHSFPSGDVEESTSGCLELITRCQMKALTKMVCRFLYLQMSLYLVNDSHSGMPSSPGITEAL</sequence>
<keyword evidence="2" id="KW-1185">Reference proteome</keyword>
<reference evidence="1" key="2">
    <citation type="submission" date="2021-01" db="EMBL/GenBank/DDBJ databases">
        <authorList>
            <person name="Schikora-Tamarit M.A."/>
        </authorList>
    </citation>
    <scope>NUCLEOTIDE SEQUENCE</scope>
    <source>
        <strain evidence="1">CBS2887</strain>
    </source>
</reference>
<reference evidence="1" key="1">
    <citation type="journal article" date="2021" name="Open Biol.">
        <title>Shared evolutionary footprints suggest mitochondrial oxidative damage underlies multiple complex I losses in fungi.</title>
        <authorList>
            <person name="Schikora-Tamarit M.A."/>
            <person name="Marcet-Houben M."/>
            <person name="Nosek J."/>
            <person name="Gabaldon T."/>
        </authorList>
    </citation>
    <scope>NUCLEOTIDE SEQUENCE</scope>
    <source>
        <strain evidence="1">CBS2887</strain>
    </source>
</reference>
<evidence type="ECO:0000313" key="2">
    <source>
        <dbReference type="Proteomes" id="UP000774326"/>
    </source>
</evidence>
<organism evidence="1 2">
    <name type="scientific">Wickerhamomyces pijperi</name>
    <name type="common">Yeast</name>
    <name type="synonym">Pichia pijperi</name>
    <dbReference type="NCBI Taxonomy" id="599730"/>
    <lineage>
        <taxon>Eukaryota</taxon>
        <taxon>Fungi</taxon>
        <taxon>Dikarya</taxon>
        <taxon>Ascomycota</taxon>
        <taxon>Saccharomycotina</taxon>
        <taxon>Saccharomycetes</taxon>
        <taxon>Phaffomycetales</taxon>
        <taxon>Wickerhamomycetaceae</taxon>
        <taxon>Wickerhamomyces</taxon>
    </lineage>
</organism>
<dbReference type="EMBL" id="JAEUBG010004779">
    <property type="protein sequence ID" value="KAH3680151.1"/>
    <property type="molecule type" value="Genomic_DNA"/>
</dbReference>
<comment type="caution">
    <text evidence="1">The sequence shown here is derived from an EMBL/GenBank/DDBJ whole genome shotgun (WGS) entry which is preliminary data.</text>
</comment>
<dbReference type="OrthoDB" id="10634227at2759"/>
<name>A0A9P8TJ08_WICPI</name>
<gene>
    <name evidence="1" type="ORF">WICPIJ_008364</name>
</gene>
<dbReference type="Proteomes" id="UP000774326">
    <property type="component" value="Unassembled WGS sequence"/>
</dbReference>
<proteinExistence type="predicted"/>
<accession>A0A9P8TJ08</accession>
<protein>
    <submittedName>
        <fullName evidence="1">Uncharacterized protein</fullName>
    </submittedName>
</protein>
<dbReference type="AlphaFoldDB" id="A0A9P8TJ08"/>
<evidence type="ECO:0000313" key="1">
    <source>
        <dbReference type="EMBL" id="KAH3680151.1"/>
    </source>
</evidence>